<proteinExistence type="predicted"/>
<name>A0A922JPD6_CARIL</name>
<reference evidence="5" key="1">
    <citation type="submission" date="2021-01" db="EMBL/GenBank/DDBJ databases">
        <authorList>
            <person name="Lovell J.T."/>
            <person name="Bentley N."/>
            <person name="Bhattarai G."/>
            <person name="Jenkins J.W."/>
            <person name="Sreedasyam A."/>
            <person name="Alarcon Y."/>
            <person name="Bock C."/>
            <person name="Boston L."/>
            <person name="Carlson J."/>
            <person name="Cervantes K."/>
            <person name="Clermont K."/>
            <person name="Krom N."/>
            <person name="Kubenka K."/>
            <person name="Mamidi S."/>
            <person name="Mattison C."/>
            <person name="Monteros M."/>
            <person name="Pisani C."/>
            <person name="Plott C."/>
            <person name="Rajasekar S."/>
            <person name="Rhein H.S."/>
            <person name="Rohla C."/>
            <person name="Song M."/>
            <person name="Hilaire R.S."/>
            <person name="Shu S."/>
            <person name="Wells L."/>
            <person name="Wang X."/>
            <person name="Webber J."/>
            <person name="Heerema R.J."/>
            <person name="Klein P."/>
            <person name="Conner P."/>
            <person name="Grauke L."/>
            <person name="Grimwood J."/>
            <person name="Schmutz J."/>
            <person name="Randall J.J."/>
        </authorList>
    </citation>
    <scope>NUCLEOTIDE SEQUENCE</scope>
    <source>
        <tissue evidence="5">Leaf</tissue>
    </source>
</reference>
<feature type="signal peptide" evidence="4">
    <location>
        <begin position="1"/>
        <end position="16"/>
    </location>
</feature>
<organism evidence="5 6">
    <name type="scientific">Carya illinoinensis</name>
    <name type="common">Pecan</name>
    <dbReference type="NCBI Taxonomy" id="32201"/>
    <lineage>
        <taxon>Eukaryota</taxon>
        <taxon>Viridiplantae</taxon>
        <taxon>Streptophyta</taxon>
        <taxon>Embryophyta</taxon>
        <taxon>Tracheophyta</taxon>
        <taxon>Spermatophyta</taxon>
        <taxon>Magnoliopsida</taxon>
        <taxon>eudicotyledons</taxon>
        <taxon>Gunneridae</taxon>
        <taxon>Pentapetalae</taxon>
        <taxon>rosids</taxon>
        <taxon>fabids</taxon>
        <taxon>Fagales</taxon>
        <taxon>Juglandaceae</taxon>
        <taxon>Carya</taxon>
    </lineage>
</organism>
<accession>A0A922JPD6</accession>
<evidence type="ECO:0008006" key="7">
    <source>
        <dbReference type="Google" id="ProtNLM"/>
    </source>
</evidence>
<feature type="compositionally biased region" description="Polar residues" evidence="2">
    <location>
        <begin position="157"/>
        <end position="169"/>
    </location>
</feature>
<dbReference type="GO" id="GO:0016020">
    <property type="term" value="C:membrane"/>
    <property type="evidence" value="ECO:0007669"/>
    <property type="project" value="UniProtKB-SubCell"/>
</dbReference>
<dbReference type="Proteomes" id="UP000811246">
    <property type="component" value="Chromosome 5"/>
</dbReference>
<evidence type="ECO:0000313" key="6">
    <source>
        <dbReference type="Proteomes" id="UP000811246"/>
    </source>
</evidence>
<keyword evidence="3" id="KW-0472">Membrane</keyword>
<protein>
    <recommendedName>
        <fullName evidence="7">Cyclic nucleotide-gated ion channel 1-like</fullName>
    </recommendedName>
</protein>
<feature type="chain" id="PRO_5037472166" description="Cyclic nucleotide-gated ion channel 1-like" evidence="4">
    <location>
        <begin position="17"/>
        <end position="314"/>
    </location>
</feature>
<dbReference type="AlphaFoldDB" id="A0A922JPD6"/>
<comment type="caution">
    <text evidence="5">The sequence shown here is derived from an EMBL/GenBank/DDBJ whole genome shotgun (WGS) entry which is preliminary data.</text>
</comment>
<dbReference type="PANTHER" id="PTHR45651">
    <property type="entry name" value="CYCLIC NUCLEOTIDE-GATED ION CHANNEL 15-RELATED-RELATED"/>
    <property type="match status" value="1"/>
</dbReference>
<dbReference type="GO" id="GO:0034220">
    <property type="term" value="P:monoatomic ion transmembrane transport"/>
    <property type="evidence" value="ECO:0007669"/>
    <property type="project" value="UniProtKB-KW"/>
</dbReference>
<keyword evidence="1" id="KW-0406">Ion transport</keyword>
<feature type="transmembrane region" description="Helical" evidence="3">
    <location>
        <begin position="89"/>
        <end position="110"/>
    </location>
</feature>
<evidence type="ECO:0000313" key="5">
    <source>
        <dbReference type="EMBL" id="KAG6715373.1"/>
    </source>
</evidence>
<keyword evidence="1" id="KW-0813">Transport</keyword>
<evidence type="ECO:0000256" key="3">
    <source>
        <dbReference type="SAM" id="Phobius"/>
    </source>
</evidence>
<feature type="region of interest" description="Disordered" evidence="2">
    <location>
        <begin position="154"/>
        <end position="181"/>
    </location>
</feature>
<keyword evidence="3" id="KW-1133">Transmembrane helix</keyword>
<evidence type="ECO:0000256" key="1">
    <source>
        <dbReference type="ARBA" id="ARBA00023303"/>
    </source>
</evidence>
<keyword evidence="3" id="KW-0812">Transmembrane</keyword>
<dbReference type="EMBL" id="CM031829">
    <property type="protein sequence ID" value="KAG6715373.1"/>
    <property type="molecule type" value="Genomic_DNA"/>
</dbReference>
<keyword evidence="4" id="KW-0732">Signal</keyword>
<gene>
    <name evidence="5" type="ORF">I3842_05G248800</name>
</gene>
<sequence length="314" mass="35526">MNVGGISLLKIQFSAALRAVHVLVCSSTRVTSLSGFTVRRAYITLSMSSSGQQQQNGITRVPDSERQEQILPPECLPPKWIVNILTEGLFLWCVLSVIVDPFFFYVPVINEERKCIALDRRLYISITCLRTVLDSIPLLNIILQCLRHFANARPRGQDQSQPESVQTVSARAEMTGTESGQNPPKLLKLLLCLSRLLFWHRKAQPESWSLAIDVLAILPIPQVLLPIIFSKPRGFESSNKIRKVLTAVVLFQYVPRVMLIRLLSHPWREAFSKEGQDYKKFKRVMAVKAGLNLFMFIVASHVSLTLNFVLICLI</sequence>
<feature type="transmembrane region" description="Helical" evidence="3">
    <location>
        <begin position="293"/>
        <end position="313"/>
    </location>
</feature>
<evidence type="ECO:0000256" key="2">
    <source>
        <dbReference type="SAM" id="MobiDB-lite"/>
    </source>
</evidence>
<keyword evidence="1" id="KW-0407">Ion channel</keyword>
<evidence type="ECO:0000256" key="4">
    <source>
        <dbReference type="SAM" id="SignalP"/>
    </source>
</evidence>
<dbReference type="PANTHER" id="PTHR45651:SF68">
    <property type="entry name" value="ION TRANSPORT DOMAIN-CONTAINING PROTEIN"/>
    <property type="match status" value="1"/>
</dbReference>